<name>A0ABW3SZC4_9CAUL</name>
<evidence type="ECO:0000256" key="3">
    <source>
        <dbReference type="ARBA" id="ARBA00023125"/>
    </source>
</evidence>
<dbReference type="InterPro" id="IPR005119">
    <property type="entry name" value="LysR_subst-bd"/>
</dbReference>
<evidence type="ECO:0000256" key="4">
    <source>
        <dbReference type="ARBA" id="ARBA00023163"/>
    </source>
</evidence>
<dbReference type="InterPro" id="IPR036390">
    <property type="entry name" value="WH_DNA-bd_sf"/>
</dbReference>
<dbReference type="Pfam" id="PF00126">
    <property type="entry name" value="HTH_1"/>
    <property type="match status" value="1"/>
</dbReference>
<dbReference type="EMBL" id="JBHTLQ010000008">
    <property type="protein sequence ID" value="MFD1190023.1"/>
    <property type="molecule type" value="Genomic_DNA"/>
</dbReference>
<gene>
    <name evidence="6" type="ORF">ACFQ27_05475</name>
</gene>
<dbReference type="PANTHER" id="PTHR30126:SF91">
    <property type="entry name" value="LYSR FAMILY TRANSCRIPTIONAL REGULATOR"/>
    <property type="match status" value="1"/>
</dbReference>
<evidence type="ECO:0000256" key="2">
    <source>
        <dbReference type="ARBA" id="ARBA00023015"/>
    </source>
</evidence>
<dbReference type="SUPFAM" id="SSF46785">
    <property type="entry name" value="Winged helix' DNA-binding domain"/>
    <property type="match status" value="1"/>
</dbReference>
<evidence type="ECO:0000259" key="5">
    <source>
        <dbReference type="PROSITE" id="PS50931"/>
    </source>
</evidence>
<comment type="caution">
    <text evidence="6">The sequence shown here is derived from an EMBL/GenBank/DDBJ whole genome shotgun (WGS) entry which is preliminary data.</text>
</comment>
<evidence type="ECO:0000313" key="6">
    <source>
        <dbReference type="EMBL" id="MFD1190023.1"/>
    </source>
</evidence>
<dbReference type="InterPro" id="IPR000847">
    <property type="entry name" value="LysR_HTH_N"/>
</dbReference>
<dbReference type="InterPro" id="IPR036388">
    <property type="entry name" value="WH-like_DNA-bd_sf"/>
</dbReference>
<dbReference type="Gene3D" id="3.40.190.290">
    <property type="match status" value="1"/>
</dbReference>
<evidence type="ECO:0000313" key="7">
    <source>
        <dbReference type="Proteomes" id="UP001597216"/>
    </source>
</evidence>
<dbReference type="PROSITE" id="PS50931">
    <property type="entry name" value="HTH_LYSR"/>
    <property type="match status" value="1"/>
</dbReference>
<organism evidence="6 7">
    <name type="scientific">Phenylobacterium conjunctum</name>
    <dbReference type="NCBI Taxonomy" id="1298959"/>
    <lineage>
        <taxon>Bacteria</taxon>
        <taxon>Pseudomonadati</taxon>
        <taxon>Pseudomonadota</taxon>
        <taxon>Alphaproteobacteria</taxon>
        <taxon>Caulobacterales</taxon>
        <taxon>Caulobacteraceae</taxon>
        <taxon>Phenylobacterium</taxon>
    </lineage>
</organism>
<keyword evidence="2" id="KW-0805">Transcription regulation</keyword>
<comment type="similarity">
    <text evidence="1">Belongs to the LysR transcriptional regulatory family.</text>
</comment>
<sequence>MEALNLVQLETFVAVAEAGSFSAAARTLGRAQSAVSYQIQGLEAQAGVELFDRTAYRPVLSEAGRALLARARRILEDVEGFRSEARGMAGGLEPELSLVIEAMFPMNRLLGALTDFQAAFPTVRTRVRVETLGAAAEVLLDDGADLGLIITFADRQEELDTMELTEVELVAVAAPAHPLAREAAPLTEDQMREHLQLVLSDRSSLTRGQDRGVIGLRTWRLADLGAKHAMLLAGLGWGSMPRHMVLDDLAEGRLVELKPVRWGGMTAMPRLPVALARRKTHTLGPAGRWLQARLLEDCPGQTVSGKVSLASSASGG</sequence>
<feature type="domain" description="HTH lysR-type" evidence="5">
    <location>
        <begin position="4"/>
        <end position="61"/>
    </location>
</feature>
<dbReference type="Pfam" id="PF03466">
    <property type="entry name" value="LysR_substrate"/>
    <property type="match status" value="1"/>
</dbReference>
<keyword evidence="3" id="KW-0238">DNA-binding</keyword>
<accession>A0ABW3SZC4</accession>
<dbReference type="SUPFAM" id="SSF53850">
    <property type="entry name" value="Periplasmic binding protein-like II"/>
    <property type="match status" value="1"/>
</dbReference>
<protein>
    <submittedName>
        <fullName evidence="6">LysR family transcriptional regulator</fullName>
    </submittedName>
</protein>
<proteinExistence type="inferred from homology"/>
<dbReference type="Proteomes" id="UP001597216">
    <property type="component" value="Unassembled WGS sequence"/>
</dbReference>
<evidence type="ECO:0000256" key="1">
    <source>
        <dbReference type="ARBA" id="ARBA00009437"/>
    </source>
</evidence>
<dbReference type="RefSeq" id="WP_377352901.1">
    <property type="nucleotide sequence ID" value="NZ_JBHTLQ010000008.1"/>
</dbReference>
<keyword evidence="7" id="KW-1185">Reference proteome</keyword>
<dbReference type="Gene3D" id="1.10.10.10">
    <property type="entry name" value="Winged helix-like DNA-binding domain superfamily/Winged helix DNA-binding domain"/>
    <property type="match status" value="1"/>
</dbReference>
<dbReference type="PRINTS" id="PR00039">
    <property type="entry name" value="HTHLYSR"/>
</dbReference>
<keyword evidence="4" id="KW-0804">Transcription</keyword>
<reference evidence="7" key="1">
    <citation type="journal article" date="2019" name="Int. J. Syst. Evol. Microbiol.">
        <title>The Global Catalogue of Microorganisms (GCM) 10K type strain sequencing project: providing services to taxonomists for standard genome sequencing and annotation.</title>
        <authorList>
            <consortium name="The Broad Institute Genomics Platform"/>
            <consortium name="The Broad Institute Genome Sequencing Center for Infectious Disease"/>
            <person name="Wu L."/>
            <person name="Ma J."/>
        </authorList>
    </citation>
    <scope>NUCLEOTIDE SEQUENCE [LARGE SCALE GENOMIC DNA]</scope>
    <source>
        <strain evidence="7">CCUG 55074</strain>
    </source>
</reference>
<dbReference type="PANTHER" id="PTHR30126">
    <property type="entry name" value="HTH-TYPE TRANSCRIPTIONAL REGULATOR"/>
    <property type="match status" value="1"/>
</dbReference>